<feature type="compositionally biased region" description="Polar residues" evidence="6">
    <location>
        <begin position="396"/>
        <end position="408"/>
    </location>
</feature>
<keyword evidence="4" id="KW-0804">Transcription</keyword>
<comment type="subunit">
    <text evidence="1">Self-associates forming complexes of several hundred monomers.</text>
</comment>
<evidence type="ECO:0000256" key="2">
    <source>
        <dbReference type="ARBA" id="ARBA00016807"/>
    </source>
</evidence>
<feature type="compositionally biased region" description="Low complexity" evidence="6">
    <location>
        <begin position="255"/>
        <end position="270"/>
    </location>
</feature>
<feature type="region of interest" description="Disordered" evidence="6">
    <location>
        <begin position="102"/>
        <end position="270"/>
    </location>
</feature>
<feature type="compositionally biased region" description="Low complexity" evidence="6">
    <location>
        <begin position="221"/>
        <end position="231"/>
    </location>
</feature>
<evidence type="ECO:0000256" key="3">
    <source>
        <dbReference type="ARBA" id="ARBA00023015"/>
    </source>
</evidence>
<reference evidence="8" key="1">
    <citation type="submission" date="2021-05" db="EMBL/GenBank/DDBJ databases">
        <authorList>
            <person name="Alioto T."/>
            <person name="Alioto T."/>
            <person name="Gomez Garrido J."/>
        </authorList>
    </citation>
    <scope>NUCLEOTIDE SEQUENCE</scope>
</reference>
<organism evidence="8">
    <name type="scientific">Cacopsylla melanoneura</name>
    <dbReference type="NCBI Taxonomy" id="428564"/>
    <lineage>
        <taxon>Eukaryota</taxon>
        <taxon>Metazoa</taxon>
        <taxon>Ecdysozoa</taxon>
        <taxon>Arthropoda</taxon>
        <taxon>Hexapoda</taxon>
        <taxon>Insecta</taxon>
        <taxon>Pterygota</taxon>
        <taxon>Neoptera</taxon>
        <taxon>Paraneoptera</taxon>
        <taxon>Hemiptera</taxon>
        <taxon>Sternorrhyncha</taxon>
        <taxon>Psylloidea</taxon>
        <taxon>Psyllidae</taxon>
        <taxon>Psyllinae</taxon>
        <taxon>Cacopsylla</taxon>
    </lineage>
</organism>
<accession>A0A8D8QPX4</accession>
<evidence type="ECO:0000256" key="1">
    <source>
        <dbReference type="ARBA" id="ARBA00011764"/>
    </source>
</evidence>
<dbReference type="EMBL" id="HBUF01092676">
    <property type="protein sequence ID" value="CAG6636084.1"/>
    <property type="molecule type" value="Transcribed_RNA"/>
</dbReference>
<name>A0A8D8QPX4_9HEMI</name>
<proteinExistence type="predicted"/>
<feature type="region of interest" description="Disordered" evidence="6">
    <location>
        <begin position="380"/>
        <end position="408"/>
    </location>
</feature>
<evidence type="ECO:0000256" key="6">
    <source>
        <dbReference type="SAM" id="MobiDB-lite"/>
    </source>
</evidence>
<feature type="compositionally biased region" description="Acidic residues" evidence="6">
    <location>
        <begin position="159"/>
        <end position="178"/>
    </location>
</feature>
<evidence type="ECO:0000256" key="5">
    <source>
        <dbReference type="ARBA" id="ARBA00025466"/>
    </source>
</evidence>
<feature type="compositionally biased region" description="Acidic residues" evidence="6">
    <location>
        <begin position="135"/>
        <end position="144"/>
    </location>
</feature>
<evidence type="ECO:0000313" key="8">
    <source>
        <dbReference type="EMBL" id="CAG6636084.1"/>
    </source>
</evidence>
<dbReference type="AlphaFoldDB" id="A0A8D8QPX4"/>
<dbReference type="Pfam" id="PF13873">
    <property type="entry name" value="Myb_DNA-bind_5"/>
    <property type="match status" value="1"/>
</dbReference>
<feature type="compositionally biased region" description="Basic and acidic residues" evidence="6">
    <location>
        <begin position="102"/>
        <end position="113"/>
    </location>
</feature>
<comment type="function">
    <text evidence="5">Involved in transvection phenomena (= synapsis-dependent gene expression), where the synaptic pairing of chromosomes carrying genes with which zeste interacts influences the expression of these genes. Zeste binds to DNA and stimulates transcription from a nearby promoter.</text>
</comment>
<dbReference type="InterPro" id="IPR028002">
    <property type="entry name" value="Myb_DNA-bind_5"/>
</dbReference>
<keyword evidence="3" id="KW-0805">Transcription regulation</keyword>
<sequence length="450" mass="50808">MKFLRKSSVPFSYAELKEFLSILERYIDIIEQNIPGSMPEKKRAWDLVALEYAQLNRGFPSRDKNTLHSKWKALKCAVRKGYRDEETGCYVVNKVKALIKQGREDQSTVHNVEDTSSSSSKRDFDLVPYMNNSDDANEGNDNEVEEIKSEINIGRSEEVENEVEEQDSNNEDEDEDSDHNESRNSSEPVQVRVTRIDNPSKKLISSEQQRRRKQSFLKLRPTPVTSSPSPVKKQRLDNVRPSLRRRSFISNPQGSTVSSTSSVPSHPVPSLSKEHSVFGMYVTQKLAKMSPTQAIYAESIIGTVIKQVRYSIIGTVIKQGLLGKLTEDMEQSMYITQQLARMEPSQSVYADCLIGDVVKRGVLGRLREETELCQGHCARERTGTSTNNEPHEQRRQVSPSFENDPLESSTVVIETEQSAVDVQTGGENQQQGHVIVDSLPCIIRELGIDN</sequence>
<protein>
    <recommendedName>
        <fullName evidence="2">Regulatory protein zeste</fullName>
    </recommendedName>
</protein>
<evidence type="ECO:0000256" key="4">
    <source>
        <dbReference type="ARBA" id="ARBA00023163"/>
    </source>
</evidence>
<feature type="domain" description="Myb/SANT-like DNA-binding" evidence="7">
    <location>
        <begin position="11"/>
        <end position="80"/>
    </location>
</feature>
<evidence type="ECO:0000259" key="7">
    <source>
        <dbReference type="Pfam" id="PF13873"/>
    </source>
</evidence>